<dbReference type="FunFam" id="3.40.50.10860:FF:000010">
    <property type="entry name" value="Leucine dehydrogenase"/>
    <property type="match status" value="1"/>
</dbReference>
<dbReference type="PIRSF" id="PIRSF000188">
    <property type="entry name" value="Phe_leu_dh"/>
    <property type="match status" value="1"/>
</dbReference>
<dbReference type="SMART" id="SM00839">
    <property type="entry name" value="ELFV_dehydrog"/>
    <property type="match status" value="1"/>
</dbReference>
<feature type="binding site" evidence="5">
    <location>
        <begin position="180"/>
        <end position="185"/>
    </location>
    <ligand>
        <name>NAD(+)</name>
        <dbReference type="ChEBI" id="CHEBI:57540"/>
    </ligand>
</feature>
<evidence type="ECO:0000256" key="4">
    <source>
        <dbReference type="PIRSR" id="PIRSR000188-1"/>
    </source>
</evidence>
<dbReference type="GO" id="GO:0016639">
    <property type="term" value="F:oxidoreductase activity, acting on the CH-NH2 group of donors, NAD or NADP as acceptor"/>
    <property type="evidence" value="ECO:0007669"/>
    <property type="project" value="InterPro"/>
</dbReference>
<gene>
    <name evidence="8" type="ORF">EF514_06080</name>
</gene>
<feature type="active site" description="Proton donor/acceptor" evidence="4">
    <location>
        <position position="80"/>
    </location>
</feature>
<dbReference type="AlphaFoldDB" id="A0A437S6U2"/>
<comment type="caution">
    <text evidence="8">The sequence shown here is derived from an EMBL/GenBank/DDBJ whole genome shotgun (WGS) entry which is preliminary data.</text>
</comment>
<dbReference type="RefSeq" id="WP_127724534.1">
    <property type="nucleotide sequence ID" value="NZ_RLIH01000007.1"/>
</dbReference>
<dbReference type="Gene3D" id="3.40.50.720">
    <property type="entry name" value="NAD(P)-binding Rossmann-like Domain"/>
    <property type="match status" value="1"/>
</dbReference>
<organism evidence="8 9">
    <name type="scientific">Anaerosphaera multitolerans</name>
    <dbReference type="NCBI Taxonomy" id="2487351"/>
    <lineage>
        <taxon>Bacteria</taxon>
        <taxon>Bacillati</taxon>
        <taxon>Bacillota</taxon>
        <taxon>Tissierellia</taxon>
        <taxon>Tissierellales</taxon>
        <taxon>Peptoniphilaceae</taxon>
        <taxon>Anaerosphaera</taxon>
    </lineage>
</organism>
<reference evidence="8 9" key="1">
    <citation type="submission" date="2018-11" db="EMBL/GenBank/DDBJ databases">
        <title>Genome sequencing and assembly of Anaerosphaera sp. nov., GS7-6-2.</title>
        <authorList>
            <person name="Rettenmaier R."/>
            <person name="Liebl W."/>
            <person name="Zverlov V."/>
        </authorList>
    </citation>
    <scope>NUCLEOTIDE SEQUENCE [LARGE SCALE GENOMIC DNA]</scope>
    <source>
        <strain evidence="8 9">GS7-6-2</strain>
    </source>
</reference>
<dbReference type="InterPro" id="IPR006097">
    <property type="entry name" value="Glu/Leu/Phe/Val/Trp_DH_dimer"/>
</dbReference>
<dbReference type="InterPro" id="IPR036291">
    <property type="entry name" value="NAD(P)-bd_dom_sf"/>
</dbReference>
<dbReference type="Gene3D" id="3.40.50.10860">
    <property type="entry name" value="Leucine Dehydrogenase, chain A, domain 1"/>
    <property type="match status" value="1"/>
</dbReference>
<evidence type="ECO:0000256" key="1">
    <source>
        <dbReference type="ARBA" id="ARBA00006382"/>
    </source>
</evidence>
<dbReference type="Proteomes" id="UP000288812">
    <property type="component" value="Unassembled WGS sequence"/>
</dbReference>
<evidence type="ECO:0000256" key="2">
    <source>
        <dbReference type="ARBA" id="ARBA00023002"/>
    </source>
</evidence>
<dbReference type="CDD" id="cd01075">
    <property type="entry name" value="NAD_bind_Leu_Phe_Val_DH"/>
    <property type="match status" value="1"/>
</dbReference>
<dbReference type="Pfam" id="PF00208">
    <property type="entry name" value="ELFV_dehydrog"/>
    <property type="match status" value="2"/>
</dbReference>
<evidence type="ECO:0000313" key="8">
    <source>
        <dbReference type="EMBL" id="RVU54668.1"/>
    </source>
</evidence>
<dbReference type="OrthoDB" id="9803297at2"/>
<keyword evidence="2 6" id="KW-0560">Oxidoreductase</keyword>
<dbReference type="GO" id="GO:0000166">
    <property type="term" value="F:nucleotide binding"/>
    <property type="evidence" value="ECO:0007669"/>
    <property type="project" value="UniProtKB-KW"/>
</dbReference>
<dbReference type="InterPro" id="IPR006095">
    <property type="entry name" value="Glu/Leu/Phe/Val/Trp_DH"/>
</dbReference>
<accession>A0A437S6U2</accession>
<keyword evidence="5" id="KW-0547">Nucleotide-binding</keyword>
<name>A0A437S6U2_9FIRM</name>
<dbReference type="PANTHER" id="PTHR42722">
    <property type="entry name" value="LEUCINE DEHYDROGENASE"/>
    <property type="match status" value="1"/>
</dbReference>
<dbReference type="PROSITE" id="PS00074">
    <property type="entry name" value="GLFV_DEHYDROGENASE"/>
    <property type="match status" value="1"/>
</dbReference>
<dbReference type="InterPro" id="IPR033524">
    <property type="entry name" value="Glu/Leu/Phe/Val_DH_AS"/>
</dbReference>
<proteinExistence type="inferred from homology"/>
<dbReference type="Pfam" id="PF02812">
    <property type="entry name" value="ELFV_dehydrog_N"/>
    <property type="match status" value="1"/>
</dbReference>
<evidence type="ECO:0000256" key="3">
    <source>
        <dbReference type="ARBA" id="ARBA00023027"/>
    </source>
</evidence>
<dbReference type="GO" id="GO:0006520">
    <property type="term" value="P:amino acid metabolic process"/>
    <property type="evidence" value="ECO:0007669"/>
    <property type="project" value="InterPro"/>
</dbReference>
<protein>
    <submittedName>
        <fullName evidence="8">Glu/Leu/Phe/Val dehydrogenase</fullName>
    </submittedName>
</protein>
<evidence type="ECO:0000313" key="9">
    <source>
        <dbReference type="Proteomes" id="UP000288812"/>
    </source>
</evidence>
<dbReference type="InterPro" id="IPR006096">
    <property type="entry name" value="Glu/Leu/Phe/Val/Trp_DH_C"/>
</dbReference>
<keyword evidence="3 5" id="KW-0520">NAD</keyword>
<dbReference type="EMBL" id="RLIH01000007">
    <property type="protein sequence ID" value="RVU54668.1"/>
    <property type="molecule type" value="Genomic_DNA"/>
</dbReference>
<dbReference type="SUPFAM" id="SSF53223">
    <property type="entry name" value="Aminoacid dehydrogenase-like, N-terminal domain"/>
    <property type="match status" value="1"/>
</dbReference>
<dbReference type="InterPro" id="IPR016211">
    <property type="entry name" value="Glu/Phe/Leu/Val/Trp_DH_bac/arc"/>
</dbReference>
<evidence type="ECO:0000256" key="6">
    <source>
        <dbReference type="RuleBase" id="RU004417"/>
    </source>
</evidence>
<comment type="similarity">
    <text evidence="1 6">Belongs to the Glu/Leu/Phe/Val dehydrogenases family.</text>
</comment>
<dbReference type="SUPFAM" id="SSF51735">
    <property type="entry name" value="NAD(P)-binding Rossmann-fold domains"/>
    <property type="match status" value="1"/>
</dbReference>
<sequence>MEIFKTLESYDYEEIVFCQDRESGLKAIICIHDTTLGPALGGLRYWEYKNEKDAITDAFRLARGMTYKNAAAGVDVGGAKAVLLKDPKRPKSEGQIRAFGKFVEGLNGRYITAEDVGTTEQDMDWIYTETDYVVGTSTKPGTSGNPSPVTAHGIFFGLKAAVKEAFGSDNLSGRSVVVQGTGNVGLLLVEKLISEGAKVYVADLNEESVGKAVEMGAVEVGIDEVYTMDVDIYAPCALGAVINDETTTKIKARVIAGSANNQLADIKHGDVLMERGIVYAPDFIINAGGVINVVDEMHGGYDLERAMRKVENIYYQVEKVFAIAKRDNISTALAANILAEERIKAVRNTKKIFVPHKNNILKGLQ</sequence>
<evidence type="ECO:0000256" key="5">
    <source>
        <dbReference type="PIRSR" id="PIRSR000188-2"/>
    </source>
</evidence>
<dbReference type="InterPro" id="IPR046346">
    <property type="entry name" value="Aminoacid_DH-like_N_sf"/>
</dbReference>
<feature type="domain" description="Glutamate/phenylalanine/leucine/valine/L-tryptophan dehydrogenase C-terminal" evidence="7">
    <location>
        <begin position="144"/>
        <end position="351"/>
    </location>
</feature>
<dbReference type="PRINTS" id="PR00082">
    <property type="entry name" value="GLFDHDRGNASE"/>
</dbReference>
<evidence type="ECO:0000259" key="7">
    <source>
        <dbReference type="SMART" id="SM00839"/>
    </source>
</evidence>
<keyword evidence="9" id="KW-1185">Reference proteome</keyword>
<dbReference type="PANTHER" id="PTHR42722:SF1">
    <property type="entry name" value="VALINE DEHYDROGENASE"/>
    <property type="match status" value="1"/>
</dbReference>